<dbReference type="PANTHER" id="PTHR48041">
    <property type="entry name" value="ABC TRANSPORTER G FAMILY MEMBER 28"/>
    <property type="match status" value="1"/>
</dbReference>
<dbReference type="InterPro" id="IPR003439">
    <property type="entry name" value="ABC_transporter-like_ATP-bd"/>
</dbReference>
<feature type="domain" description="ABC transporter" evidence="8">
    <location>
        <begin position="1339"/>
        <end position="1584"/>
    </location>
</feature>
<dbReference type="InterPro" id="IPR050352">
    <property type="entry name" value="ABCG_transporters"/>
</dbReference>
<feature type="transmembrane region" description="Helical" evidence="7">
    <location>
        <begin position="1650"/>
        <end position="1665"/>
    </location>
</feature>
<accession>A0A8T1WR25</accession>
<dbReference type="Pfam" id="PF01061">
    <property type="entry name" value="ABC2_membrane"/>
    <property type="match status" value="2"/>
</dbReference>
<protein>
    <recommendedName>
        <fullName evidence="8">ABC transporter domain-containing protein</fullName>
    </recommendedName>
</protein>
<feature type="transmembrane region" description="Helical" evidence="7">
    <location>
        <begin position="2393"/>
        <end position="2413"/>
    </location>
</feature>
<dbReference type="OrthoDB" id="66620at2759"/>
<feature type="region of interest" description="Disordered" evidence="6">
    <location>
        <begin position="898"/>
        <end position="981"/>
    </location>
</feature>
<evidence type="ECO:0000256" key="7">
    <source>
        <dbReference type="SAM" id="Phobius"/>
    </source>
</evidence>
<feature type="transmembrane region" description="Helical" evidence="7">
    <location>
        <begin position="2359"/>
        <end position="2381"/>
    </location>
</feature>
<evidence type="ECO:0000313" key="9">
    <source>
        <dbReference type="EMBL" id="KAG7396347.1"/>
    </source>
</evidence>
<feature type="compositionally biased region" description="Basic and acidic residues" evidence="6">
    <location>
        <begin position="144"/>
        <end position="156"/>
    </location>
</feature>
<dbReference type="GO" id="GO:0016887">
    <property type="term" value="F:ATP hydrolysis activity"/>
    <property type="evidence" value="ECO:0007669"/>
    <property type="project" value="InterPro"/>
</dbReference>
<reference evidence="9" key="1">
    <citation type="submission" date="2021-02" db="EMBL/GenBank/DDBJ databases">
        <authorList>
            <person name="Palmer J.M."/>
        </authorList>
    </citation>
    <scope>NUCLEOTIDE SEQUENCE</scope>
    <source>
        <strain evidence="9">SCRP23</strain>
    </source>
</reference>
<dbReference type="GO" id="GO:0140359">
    <property type="term" value="F:ABC-type transporter activity"/>
    <property type="evidence" value="ECO:0007669"/>
    <property type="project" value="InterPro"/>
</dbReference>
<dbReference type="InterPro" id="IPR013525">
    <property type="entry name" value="ABC2_TM"/>
</dbReference>
<dbReference type="PROSITE" id="PS50893">
    <property type="entry name" value="ABC_TRANSPORTER_2"/>
    <property type="match status" value="2"/>
</dbReference>
<feature type="transmembrane region" description="Helical" evidence="7">
    <location>
        <begin position="1912"/>
        <end position="1933"/>
    </location>
</feature>
<feature type="transmembrane region" description="Helical" evidence="7">
    <location>
        <begin position="1755"/>
        <end position="1788"/>
    </location>
</feature>
<name>A0A8T1WR25_9STRA</name>
<keyword evidence="4 7" id="KW-1133">Transmembrane helix</keyword>
<gene>
    <name evidence="9" type="ORF">PHYBOEH_002450</name>
</gene>
<dbReference type="EMBL" id="JAGDFL010000161">
    <property type="protein sequence ID" value="KAG7396347.1"/>
    <property type="molecule type" value="Genomic_DNA"/>
</dbReference>
<dbReference type="GO" id="GO:0016020">
    <property type="term" value="C:membrane"/>
    <property type="evidence" value="ECO:0007669"/>
    <property type="project" value="UniProtKB-SubCell"/>
</dbReference>
<feature type="transmembrane region" description="Helical" evidence="7">
    <location>
        <begin position="1825"/>
        <end position="1845"/>
    </location>
</feature>
<dbReference type="Pfam" id="PF00005">
    <property type="entry name" value="ABC_tran"/>
    <property type="match status" value="2"/>
</dbReference>
<feature type="region of interest" description="Disordered" evidence="6">
    <location>
        <begin position="1039"/>
        <end position="1058"/>
    </location>
</feature>
<feature type="compositionally biased region" description="Low complexity" evidence="6">
    <location>
        <begin position="568"/>
        <end position="594"/>
    </location>
</feature>
<feature type="compositionally biased region" description="Polar residues" evidence="6">
    <location>
        <begin position="898"/>
        <end position="908"/>
    </location>
</feature>
<sequence>MEDSAQPRDEISETGSQLARAALLKRNRHLQDTQMSSPAGFGGLGTRQFLQKQLMTPGSATSASSFEEGASYDGFSDAGTPGTDGGLTKSGTQHKFFVKAESAESGEAAQYVARSTKQPTKRLSSPSRESLARRIIGTSSETHGMVESEETKRNVDTAEDESTELPPSEVLTNLVVKRVPSLNISEIQSTGESVPLSPRQSTKVARRIVTSPRKTIRRRVVRTEGKDGKLHEVVQYVNAEGQVVENPGASFFDEETTVKTSTTLSSQTATSIVTPSKLTRRTLRRTGADGQVYEVVQYLDASGNIVRSEGYDFSAFESAPNSSSSTTISTPSKRIRRVVIRRTGADGQMHEEVQFLDADGNVVQSDGSALSKTTGTEANSTSDLATVTHRVVMPAQTLRRVVIRRTDADGQVYEEVQHLDADGNVVSSEGDGAPGSGTIMSEETLTEGPSSSRNVTTRRVVRRIVVGKDGSKIAVDQLVDAEGRVIEGEEGRIVRSASFAESVSSVASDSSIGGSTRRTITRRVVTPGRVVRHMIVNKAGSSSGAESEDEMYYDADGQPVSSEGREPVTSGSFTRSVRRSSTPTHRVTTRRVVTPQGITRRTVVHNRSSGSNGEDESDIDAEFVNSEGNTSSDESVGGSSRGGSRRGSTTVVTRRVVAPTSETRSVLSTSTAKSESNEASSEATQSVIHTTTSNASGFTTPNRAGLTIVTTPQEYSMGYFTRTEDENASNGVDSTVASRNMAVSNKNVDNNSAAATPDVAIRNDVVASPTNALNHVNNVSASVATAAGVITASTSLTSQEPAGGPEAQQPNDKEELEKNKTAVPTQSIDGHSAPAAGPTTEEIVTESRGGFWGFFGKTEPKEALAEDSVVQSNHAKSATASPAIEEDEVVVATTTGESPRISATQTNPLVDEAQQEVPDSSDYEVQSPEGTAPYVVANSDEVTAPLPSDDNVRTSIGDIPAPERTIKATAGPNDTNDGDAVEPVGIAATAAATSGKVLALTQQEDGLKYGEPHEGVAAGSAAPASAVNDNDLVADTPAASMAAESTEEDEAVSAGSRRKAGRSIWTFWGGRDKGKAQSPLSKDMNLKQEEQDEAAVVATAAITTVDSEEQNRHTPASSRDDAFVTAPTECIATTEVTQTTSVVVEEEVYPLVSPSAPDERRDNVFVPVEATASVADVEEVAHSQEPETHNATMNEKSAGFWGFFGKKDKSEEMEMPNEAATAAAVGAVAYKDDAAEAAGETHTGTMAAAAHASVQFEEVRRSMPSEGTPSHAAASAAAQGKTIRDSDRRTTLLIDGAEPDMEVDENYIQIASPKHGDLADDEALWAVRPCSIEWNKLRLNRKNWTNAPEGAISSGNNDAVLNNVSGSVKAGEFLVITGPSKDESLALLSCLAGYEDAMEGNVTVNGRQWNKKMDRYIAYIMREDLFYETLTVHEHLLTQAQLRMRRTHTDEMCLQRVEAVIEDMGLGHCRDELIGGGVTLRGISRGERKLLALATALLTNPSILLVEEPTDGLDTFSAETIVAKLRWLAFEKELTVAVTLHHPSSHFYGLFDVLYLVTDGSCVYDGKASDCVAYFSTIGYPCPEYMSPMDYFLLQMVVGNHGSDDEGVARVEMLKRQWSDRNAAVYADNEARAVAASEDVVVDAYDEKNRYYHMSCCGQLWLLWARHVRRLSRYGFVFWWHMLAALLIGVMFGLVYLQLDLDDVKGIQNLAGAFFYIVVIQMLFISYRTFVFMPREFAIALRERREYRGGWYHLLCWYLTKIIAELPALIILSIVLFVPVFLLVGIGYGFKTYVYMQIVIVLAGWAAVSLGFLVLAVLRKVVLAVIVYSVLLVLFVIFGGLMINVTDIPDWLVWLHYISPVKFGYEALMKIFWKRVDTIICDWTDPQCVAFTGAGVLKYYSMENRSALGDSLILLAICLGLFFVAFWFLLFLTNKRVSGFQWRYDWTFKGPLGGRSQRVGNALFAQKEGAVGSSAGKFIGRKSHHSSSAAAERSVVANSDNHYIAVETPRVGGHGICDAASITLGWSSLWLKAPVGKSSKVEGSTQQLISDASGSAKCGELMLITGPSSESNVALLESLGGLQKRVKGKITVNGVHASAQQIADRSVFIPRDDLFYETLTVEEHLTFQARLCVGTSGEGCGGFYCGSGDGESEAERVEMALEETELACKRHMLIRYLSPADVKLLAVATALLSNPSILLIEEPTDCLDFYSSKRVVLKLRQLAREGRTVVVSMAHPSSHEYALFDVLYLLAGGAAVYHGKVREAVSYFASLGYQCPRYMSPVDYFVRQVMPGNDREDGQVTLFKEAWSTRYSGMLCLDDDGVGEEALAEGAGHRRRVGCCGQLFLLFWRHVLRLRRYHVVFGWHAFWMIALGVIFGLIFLQLDLDDQQDIQNWVGAFFFIIVLQMLVVAYRTFVFLPGEMAVAEREHRGGKYYLVCWFVTKVVAELPALLILSILLFVPAYLLIGIDHGFKVYFYMQLVMWLAGWSAAGLATVLMGLFRQLRVALIVYALLFILFVVFGGLLVNVDDVPDYLIWLHYISPVKYGYEALMKLFWGRIVLLACGESDGSGSGSATFATVGDDSSFSMSSSGSADDGCVAHSGSEVLEHYSMDNSRTARSDTIILVELAVLYFFIGYAFLSLRLYRYKTSQRQHLNNSSFGN</sequence>
<dbReference type="Pfam" id="PF19055">
    <property type="entry name" value="ABC2_membrane_7"/>
    <property type="match status" value="2"/>
</dbReference>
<dbReference type="PANTHER" id="PTHR48041:SF139">
    <property type="entry name" value="PROTEIN SCARLET"/>
    <property type="match status" value="1"/>
</dbReference>
<keyword evidence="3 7" id="KW-0812">Transmembrane</keyword>
<comment type="caution">
    <text evidence="9">The sequence shown here is derived from an EMBL/GenBank/DDBJ whole genome shotgun (WGS) entry which is preliminary data.</text>
</comment>
<evidence type="ECO:0000256" key="6">
    <source>
        <dbReference type="SAM" id="MobiDB-lite"/>
    </source>
</evidence>
<comment type="subcellular location">
    <subcellularLocation>
        <location evidence="1">Membrane</location>
        <topology evidence="1">Multi-pass membrane protein</topology>
    </subcellularLocation>
</comment>
<feature type="region of interest" description="Disordered" evidence="6">
    <location>
        <begin position="427"/>
        <end position="454"/>
    </location>
</feature>
<feature type="compositionally biased region" description="Basic and acidic residues" evidence="6">
    <location>
        <begin position="811"/>
        <end position="820"/>
    </location>
</feature>
<feature type="compositionally biased region" description="Polar residues" evidence="6">
    <location>
        <begin position="113"/>
        <end position="128"/>
    </location>
</feature>
<feature type="region of interest" description="Disordered" evidence="6">
    <location>
        <begin position="52"/>
        <end position="90"/>
    </location>
</feature>
<dbReference type="InterPro" id="IPR043926">
    <property type="entry name" value="ABCG_dom"/>
</dbReference>
<feature type="transmembrane region" description="Helical" evidence="7">
    <location>
        <begin position="1677"/>
        <end position="1699"/>
    </location>
</feature>
<evidence type="ECO:0000256" key="2">
    <source>
        <dbReference type="ARBA" id="ARBA00022448"/>
    </source>
</evidence>
<feature type="region of interest" description="Disordered" evidence="6">
    <location>
        <begin position="112"/>
        <end position="131"/>
    </location>
</feature>
<feature type="region of interest" description="Disordered" evidence="6">
    <location>
        <begin position="136"/>
        <end position="165"/>
    </location>
</feature>
<evidence type="ECO:0000256" key="1">
    <source>
        <dbReference type="ARBA" id="ARBA00004141"/>
    </source>
</evidence>
<feature type="transmembrane region" description="Helical" evidence="7">
    <location>
        <begin position="1711"/>
        <end position="1734"/>
    </location>
</feature>
<organism evidence="9 10">
    <name type="scientific">Phytophthora boehmeriae</name>
    <dbReference type="NCBI Taxonomy" id="109152"/>
    <lineage>
        <taxon>Eukaryota</taxon>
        <taxon>Sar</taxon>
        <taxon>Stramenopiles</taxon>
        <taxon>Oomycota</taxon>
        <taxon>Peronosporomycetes</taxon>
        <taxon>Peronosporales</taxon>
        <taxon>Peronosporaceae</taxon>
        <taxon>Phytophthora</taxon>
    </lineage>
</organism>
<feature type="domain" description="ABC transporter" evidence="8">
    <location>
        <begin position="2033"/>
        <end position="2277"/>
    </location>
</feature>
<feature type="region of interest" description="Disordered" evidence="6">
    <location>
        <begin position="1264"/>
        <end position="1285"/>
    </location>
</feature>
<proteinExistence type="predicted"/>
<keyword evidence="2" id="KW-0813">Transport</keyword>
<evidence type="ECO:0000256" key="4">
    <source>
        <dbReference type="ARBA" id="ARBA00022989"/>
    </source>
</evidence>
<feature type="region of interest" description="Disordered" evidence="6">
    <location>
        <begin position="536"/>
        <end position="686"/>
    </location>
</feature>
<feature type="compositionally biased region" description="Polar residues" evidence="6">
    <location>
        <begin position="438"/>
        <end position="452"/>
    </location>
</feature>
<feature type="compositionally biased region" description="Low complexity" evidence="6">
    <location>
        <begin position="668"/>
        <end position="686"/>
    </location>
</feature>
<feature type="transmembrane region" description="Helical" evidence="7">
    <location>
        <begin position="1794"/>
        <end position="1818"/>
    </location>
</feature>
<feature type="transmembrane region" description="Helical" evidence="7">
    <location>
        <begin position="2474"/>
        <end position="2498"/>
    </location>
</feature>
<feature type="transmembrane region" description="Helical" evidence="7">
    <location>
        <begin position="2619"/>
        <end position="2642"/>
    </location>
</feature>
<dbReference type="GO" id="GO:0005524">
    <property type="term" value="F:ATP binding"/>
    <property type="evidence" value="ECO:0007669"/>
    <property type="project" value="InterPro"/>
</dbReference>
<feature type="region of interest" description="Disordered" evidence="6">
    <location>
        <begin position="795"/>
        <end position="842"/>
    </location>
</feature>
<keyword evidence="5 7" id="KW-0472">Membrane</keyword>
<evidence type="ECO:0000256" key="5">
    <source>
        <dbReference type="ARBA" id="ARBA00023136"/>
    </source>
</evidence>
<dbReference type="Proteomes" id="UP000693981">
    <property type="component" value="Unassembled WGS sequence"/>
</dbReference>
<feature type="compositionally biased region" description="Polar residues" evidence="6">
    <location>
        <begin position="52"/>
        <end position="65"/>
    </location>
</feature>
<evidence type="ECO:0000313" key="10">
    <source>
        <dbReference type="Proteomes" id="UP000693981"/>
    </source>
</evidence>
<evidence type="ECO:0000256" key="3">
    <source>
        <dbReference type="ARBA" id="ARBA00022692"/>
    </source>
</evidence>
<evidence type="ECO:0000259" key="8">
    <source>
        <dbReference type="PROSITE" id="PS50893"/>
    </source>
</evidence>
<feature type="compositionally biased region" description="Low complexity" evidence="6">
    <location>
        <begin position="646"/>
        <end position="657"/>
    </location>
</feature>
<feature type="transmembrane region" description="Helical" evidence="7">
    <location>
        <begin position="2434"/>
        <end position="2462"/>
    </location>
</feature>
<keyword evidence="10" id="KW-1185">Reference proteome</keyword>
<feature type="transmembrane region" description="Helical" evidence="7">
    <location>
        <begin position="2505"/>
        <end position="2525"/>
    </location>
</feature>